<dbReference type="EMBL" id="JAEUBG010000502">
    <property type="protein sequence ID" value="KAH3688159.1"/>
    <property type="molecule type" value="Genomic_DNA"/>
</dbReference>
<dbReference type="Pfam" id="PF01425">
    <property type="entry name" value="Amidase"/>
    <property type="match status" value="1"/>
</dbReference>
<dbReference type="Gene3D" id="3.90.1300.10">
    <property type="entry name" value="Amidase signature (AS) domain"/>
    <property type="match status" value="1"/>
</dbReference>
<dbReference type="PANTHER" id="PTHR46072">
    <property type="entry name" value="AMIDASE-RELATED-RELATED"/>
    <property type="match status" value="1"/>
</dbReference>
<evidence type="ECO:0000256" key="1">
    <source>
        <dbReference type="ARBA" id="ARBA00009199"/>
    </source>
</evidence>
<dbReference type="InterPro" id="IPR023631">
    <property type="entry name" value="Amidase_dom"/>
</dbReference>
<dbReference type="PANTHER" id="PTHR46072:SF11">
    <property type="entry name" value="AMIDASE-RELATED"/>
    <property type="match status" value="1"/>
</dbReference>
<evidence type="ECO:0000256" key="2">
    <source>
        <dbReference type="ARBA" id="ARBA00022801"/>
    </source>
</evidence>
<proteinExistence type="inferred from homology"/>
<gene>
    <name evidence="4" type="ORF">WICPIJ_000857</name>
</gene>
<evidence type="ECO:0000313" key="4">
    <source>
        <dbReference type="EMBL" id="KAH3688159.1"/>
    </source>
</evidence>
<dbReference type="AlphaFoldDB" id="A0A9P8TRF9"/>
<feature type="domain" description="Amidase" evidence="3">
    <location>
        <begin position="5"/>
        <end position="81"/>
    </location>
</feature>
<evidence type="ECO:0000313" key="5">
    <source>
        <dbReference type="Proteomes" id="UP000774326"/>
    </source>
</evidence>
<dbReference type="InterPro" id="IPR036928">
    <property type="entry name" value="AS_sf"/>
</dbReference>
<dbReference type="GO" id="GO:0016787">
    <property type="term" value="F:hydrolase activity"/>
    <property type="evidence" value="ECO:0007669"/>
    <property type="project" value="UniProtKB-KW"/>
</dbReference>
<keyword evidence="5" id="KW-1185">Reference proteome</keyword>
<name>A0A9P8TRF9_WICPI</name>
<dbReference type="OrthoDB" id="6428749at2759"/>
<protein>
    <recommendedName>
        <fullName evidence="3">Amidase domain-containing protein</fullName>
    </recommendedName>
</protein>
<organism evidence="4 5">
    <name type="scientific">Wickerhamomyces pijperi</name>
    <name type="common">Yeast</name>
    <name type="synonym">Pichia pijperi</name>
    <dbReference type="NCBI Taxonomy" id="599730"/>
    <lineage>
        <taxon>Eukaryota</taxon>
        <taxon>Fungi</taxon>
        <taxon>Dikarya</taxon>
        <taxon>Ascomycota</taxon>
        <taxon>Saccharomycotina</taxon>
        <taxon>Saccharomycetes</taxon>
        <taxon>Phaffomycetales</taxon>
        <taxon>Wickerhamomycetaceae</taxon>
        <taxon>Wickerhamomyces</taxon>
    </lineage>
</organism>
<comment type="similarity">
    <text evidence="1">Belongs to the amidase family.</text>
</comment>
<dbReference type="SUPFAM" id="SSF75304">
    <property type="entry name" value="Amidase signature (AS) enzymes"/>
    <property type="match status" value="1"/>
</dbReference>
<comment type="caution">
    <text evidence="4">The sequence shown here is derived from an EMBL/GenBank/DDBJ whole genome shotgun (WGS) entry which is preliminary data.</text>
</comment>
<sequence length="81" mass="8778">EYYEKNGSTIGPLHGVPLTLKDQFDLVGKDSSIGYCALFGRPATKNSVLVDYLLEQGAVFYVKTTVPVAMMSAETESNIMG</sequence>
<feature type="non-terminal residue" evidence="4">
    <location>
        <position position="1"/>
    </location>
</feature>
<keyword evidence="2" id="KW-0378">Hydrolase</keyword>
<dbReference type="Proteomes" id="UP000774326">
    <property type="component" value="Unassembled WGS sequence"/>
</dbReference>
<evidence type="ECO:0000259" key="3">
    <source>
        <dbReference type="Pfam" id="PF01425"/>
    </source>
</evidence>
<accession>A0A9P8TRF9</accession>
<reference evidence="4" key="2">
    <citation type="submission" date="2021-01" db="EMBL/GenBank/DDBJ databases">
        <authorList>
            <person name="Schikora-Tamarit M.A."/>
        </authorList>
    </citation>
    <scope>NUCLEOTIDE SEQUENCE</scope>
    <source>
        <strain evidence="4">CBS2887</strain>
    </source>
</reference>
<feature type="non-terminal residue" evidence="4">
    <location>
        <position position="81"/>
    </location>
</feature>
<reference evidence="4" key="1">
    <citation type="journal article" date="2021" name="Open Biol.">
        <title>Shared evolutionary footprints suggest mitochondrial oxidative damage underlies multiple complex I losses in fungi.</title>
        <authorList>
            <person name="Schikora-Tamarit M.A."/>
            <person name="Marcet-Houben M."/>
            <person name="Nosek J."/>
            <person name="Gabaldon T."/>
        </authorList>
    </citation>
    <scope>NUCLEOTIDE SEQUENCE</scope>
    <source>
        <strain evidence="4">CBS2887</strain>
    </source>
</reference>